<accession>A0A9W9N6X7</accession>
<dbReference type="PANTHER" id="PTHR43283">
    <property type="entry name" value="BETA-LACTAMASE-RELATED"/>
    <property type="match status" value="1"/>
</dbReference>
<feature type="domain" description="Beta-lactamase-related" evidence="3">
    <location>
        <begin position="4"/>
        <end position="151"/>
    </location>
</feature>
<dbReference type="InterPro" id="IPR050789">
    <property type="entry name" value="Diverse_Enzym_Activities"/>
</dbReference>
<protein>
    <submittedName>
        <fullName evidence="4">Beta-lactamase family protein</fullName>
    </submittedName>
</protein>
<comment type="similarity">
    <text evidence="1">Belongs to the class-A beta-lactamase family.</text>
</comment>
<dbReference type="AlphaFoldDB" id="A0A9W9N6X7"/>
<dbReference type="EMBL" id="JAPQKQ010000001">
    <property type="protein sequence ID" value="KAJ5214349.1"/>
    <property type="molecule type" value="Genomic_DNA"/>
</dbReference>
<evidence type="ECO:0000256" key="1">
    <source>
        <dbReference type="ARBA" id="ARBA00009009"/>
    </source>
</evidence>
<dbReference type="PANTHER" id="PTHR43283:SF17">
    <property type="entry name" value="(LOVD), PUTATIVE (AFU_ORTHOLOGUE AFUA_5G00920)-RELATED"/>
    <property type="match status" value="1"/>
</dbReference>
<evidence type="ECO:0000256" key="2">
    <source>
        <dbReference type="ARBA" id="ARBA00022801"/>
    </source>
</evidence>
<gene>
    <name evidence="4" type="ORF">N7449_001518</name>
</gene>
<proteinExistence type="inferred from homology"/>
<keyword evidence="2" id="KW-0378">Hydrolase</keyword>
<dbReference type="Gene3D" id="3.40.710.10">
    <property type="entry name" value="DD-peptidase/beta-lactamase superfamily"/>
    <property type="match status" value="2"/>
</dbReference>
<organism evidence="4 5">
    <name type="scientific">Penicillium cf. viridicatum</name>
    <dbReference type="NCBI Taxonomy" id="2972119"/>
    <lineage>
        <taxon>Eukaryota</taxon>
        <taxon>Fungi</taxon>
        <taxon>Dikarya</taxon>
        <taxon>Ascomycota</taxon>
        <taxon>Pezizomycotina</taxon>
        <taxon>Eurotiomycetes</taxon>
        <taxon>Eurotiomycetidae</taxon>
        <taxon>Eurotiales</taxon>
        <taxon>Aspergillaceae</taxon>
        <taxon>Penicillium</taxon>
    </lineage>
</organism>
<name>A0A9W9N6X7_9EURO</name>
<sequence>MTLGEVIYSRSSGRNSVLSDAPPIDSEGAFWIASCSKIVGTIAALQCVERGMITLDEPVSKSLPKLSNMEIITTAGHAESAHIEFHFTKATNPITLRHLLTHTSGLGYDIMDPTIMAWRSSIGEQPKTLAGTIVDAQLVPLKFEPGEGWLWTDIAPDDCAGAGLYSTVDDFIKVIGDLVKDSPILLNRETVEQMFNEQFPQGSKALQGLGETPEILFAMTGMRDLTKGVNFALGGIYIEEDTTMKKGTVCWGGLPNLYWFANRSEGVAGFYASQMLPLGDPPSGKLARAFFQEVFRLNSA</sequence>
<dbReference type="SUPFAM" id="SSF56601">
    <property type="entry name" value="beta-lactamase/transpeptidase-like"/>
    <property type="match status" value="1"/>
</dbReference>
<comment type="caution">
    <text evidence="4">The sequence shown here is derived from an EMBL/GenBank/DDBJ whole genome shotgun (WGS) entry which is preliminary data.</text>
</comment>
<evidence type="ECO:0000313" key="5">
    <source>
        <dbReference type="Proteomes" id="UP001150942"/>
    </source>
</evidence>
<dbReference type="InterPro" id="IPR012338">
    <property type="entry name" value="Beta-lactam/transpept-like"/>
</dbReference>
<dbReference type="Proteomes" id="UP001150942">
    <property type="component" value="Unassembled WGS sequence"/>
</dbReference>
<dbReference type="GO" id="GO:0016787">
    <property type="term" value="F:hydrolase activity"/>
    <property type="evidence" value="ECO:0007669"/>
    <property type="project" value="UniProtKB-KW"/>
</dbReference>
<dbReference type="Pfam" id="PF00144">
    <property type="entry name" value="Beta-lactamase"/>
    <property type="match status" value="1"/>
</dbReference>
<keyword evidence="5" id="KW-1185">Reference proteome</keyword>
<evidence type="ECO:0000313" key="4">
    <source>
        <dbReference type="EMBL" id="KAJ5214349.1"/>
    </source>
</evidence>
<dbReference type="OrthoDB" id="428260at2759"/>
<reference evidence="4" key="2">
    <citation type="journal article" date="2023" name="IMA Fungus">
        <title>Comparative genomic study of the Penicillium genus elucidates a diverse pangenome and 15 lateral gene transfer events.</title>
        <authorList>
            <person name="Petersen C."/>
            <person name="Sorensen T."/>
            <person name="Nielsen M.R."/>
            <person name="Sondergaard T.E."/>
            <person name="Sorensen J.L."/>
            <person name="Fitzpatrick D.A."/>
            <person name="Frisvad J.C."/>
            <person name="Nielsen K.L."/>
        </authorList>
    </citation>
    <scope>NUCLEOTIDE SEQUENCE</scope>
    <source>
        <strain evidence="4">IBT 20477</strain>
    </source>
</reference>
<reference evidence="4" key="1">
    <citation type="submission" date="2022-11" db="EMBL/GenBank/DDBJ databases">
        <authorList>
            <person name="Petersen C."/>
        </authorList>
    </citation>
    <scope>NUCLEOTIDE SEQUENCE</scope>
    <source>
        <strain evidence="4">IBT 20477</strain>
    </source>
</reference>
<evidence type="ECO:0000259" key="3">
    <source>
        <dbReference type="Pfam" id="PF00144"/>
    </source>
</evidence>
<dbReference type="InterPro" id="IPR001466">
    <property type="entry name" value="Beta-lactam-related"/>
</dbReference>